<protein>
    <submittedName>
        <fullName evidence="1">Phage protein</fullName>
    </submittedName>
</protein>
<evidence type="ECO:0000313" key="1">
    <source>
        <dbReference type="EMBL" id="STZ83040.1"/>
    </source>
</evidence>
<name>A0A378UTJ4_BERDE</name>
<accession>A0A378UTJ4</accession>
<evidence type="ECO:0000313" key="2">
    <source>
        <dbReference type="Proteomes" id="UP000254651"/>
    </source>
</evidence>
<keyword evidence="2" id="KW-1185">Reference proteome</keyword>
<dbReference type="AlphaFoldDB" id="A0A378UTJ4"/>
<dbReference type="Proteomes" id="UP000254651">
    <property type="component" value="Unassembled WGS sequence"/>
</dbReference>
<organism evidence="1 2">
    <name type="scientific">Bergeriella denitrificans</name>
    <name type="common">Neisseria denitrificans</name>
    <dbReference type="NCBI Taxonomy" id="494"/>
    <lineage>
        <taxon>Bacteria</taxon>
        <taxon>Pseudomonadati</taxon>
        <taxon>Pseudomonadota</taxon>
        <taxon>Betaproteobacteria</taxon>
        <taxon>Neisseriales</taxon>
        <taxon>Neisseriaceae</taxon>
        <taxon>Bergeriella</taxon>
    </lineage>
</organism>
<proteinExistence type="predicted"/>
<gene>
    <name evidence="1" type="ORF">NCTC10295_02376</name>
</gene>
<sequence length="63" mass="7075">MTQAKQLHSEMGISQDVKLKYPVRLPTGEVLEKVSVRRPKVGDIRAAPIWAAMPNRSCLFLRG</sequence>
<dbReference type="EMBL" id="UGQS01000004">
    <property type="protein sequence ID" value="STZ83040.1"/>
    <property type="molecule type" value="Genomic_DNA"/>
</dbReference>
<reference evidence="1 2" key="1">
    <citation type="submission" date="2018-06" db="EMBL/GenBank/DDBJ databases">
        <authorList>
            <consortium name="Pathogen Informatics"/>
            <person name="Doyle S."/>
        </authorList>
    </citation>
    <scope>NUCLEOTIDE SEQUENCE [LARGE SCALE GENOMIC DNA]</scope>
    <source>
        <strain evidence="1 2">NCTC10295</strain>
    </source>
</reference>
<dbReference type="RefSeq" id="WP_338065847.1">
    <property type="nucleotide sequence ID" value="NZ_UGQS01000004.1"/>
</dbReference>